<dbReference type="EMBL" id="LAOC01000001">
    <property type="protein sequence ID" value="KJV78990.1"/>
    <property type="molecule type" value="Genomic_DNA"/>
</dbReference>
<sequence>MCEEKQGITVEYAIEGIQKPIGVPQFKLIATLPKKLKKPAYPSRSSKAKKRINY</sequence>
<gene>
    <name evidence="1" type="ORF">RMAECT_0968</name>
</gene>
<organism evidence="1 2">
    <name type="scientific">Rickettsia rhipicephali str. Ect</name>
    <dbReference type="NCBI Taxonomy" id="1359199"/>
    <lineage>
        <taxon>Bacteria</taxon>
        <taxon>Pseudomonadati</taxon>
        <taxon>Pseudomonadota</taxon>
        <taxon>Alphaproteobacteria</taxon>
        <taxon>Rickettsiales</taxon>
        <taxon>Rickettsiaceae</taxon>
        <taxon>Rickettsieae</taxon>
        <taxon>Rickettsia</taxon>
        <taxon>spotted fever group</taxon>
    </lineage>
</organism>
<accession>A0A0F3PF48</accession>
<comment type="caution">
    <text evidence="1">The sequence shown here is derived from an EMBL/GenBank/DDBJ whole genome shotgun (WGS) entry which is preliminary data.</text>
</comment>
<evidence type="ECO:0000313" key="2">
    <source>
        <dbReference type="Proteomes" id="UP000033591"/>
    </source>
</evidence>
<name>A0A0F3PF48_RICRH</name>
<reference evidence="1 2" key="1">
    <citation type="submission" date="2015-01" db="EMBL/GenBank/DDBJ databases">
        <title>Genome Sequencing of Rickettsiales.</title>
        <authorList>
            <person name="Daugherty S.C."/>
            <person name="Su Q."/>
            <person name="Abolude K."/>
            <person name="Beier-Sexton M."/>
            <person name="Carlyon J.A."/>
            <person name="Carter R."/>
            <person name="Day N.P."/>
            <person name="Dumler S.J."/>
            <person name="Dyachenko V."/>
            <person name="Godinez A."/>
            <person name="Kurtti T.J."/>
            <person name="Lichay M."/>
            <person name="Mullins K.E."/>
            <person name="Ott S."/>
            <person name="Pappas-Brown V."/>
            <person name="Paris D.H."/>
            <person name="Patel P."/>
            <person name="Richards A.L."/>
            <person name="Sadzewicz L."/>
            <person name="Sears K."/>
            <person name="Seidman D."/>
            <person name="Sengamalay N."/>
            <person name="Stenos J."/>
            <person name="Tallon L.J."/>
            <person name="Vincent G."/>
            <person name="Fraser C.M."/>
            <person name="Munderloh U."/>
            <person name="Dunning-Hotopp J.C."/>
        </authorList>
    </citation>
    <scope>NUCLEOTIDE SEQUENCE [LARGE SCALE GENOMIC DNA]</scope>
    <source>
        <strain evidence="1 2">Ect</strain>
    </source>
</reference>
<dbReference type="Proteomes" id="UP000033591">
    <property type="component" value="Unassembled WGS sequence"/>
</dbReference>
<proteinExistence type="predicted"/>
<protein>
    <submittedName>
        <fullName evidence="1">Uncharacterized protein</fullName>
    </submittedName>
</protein>
<evidence type="ECO:0000313" key="1">
    <source>
        <dbReference type="EMBL" id="KJV78990.1"/>
    </source>
</evidence>
<dbReference type="PATRIC" id="fig|1359199.3.peg.950"/>
<dbReference type="AlphaFoldDB" id="A0A0F3PF48"/>